<feature type="compositionally biased region" description="Basic and acidic residues" evidence="1">
    <location>
        <begin position="11"/>
        <end position="53"/>
    </location>
</feature>
<keyword evidence="3" id="KW-1185">Reference proteome</keyword>
<evidence type="ECO:0000313" key="3">
    <source>
        <dbReference type="Proteomes" id="UP000241818"/>
    </source>
</evidence>
<dbReference type="InParanoid" id="A0A2T3AVA7"/>
<feature type="compositionally biased region" description="Basic residues" evidence="1">
    <location>
        <begin position="1"/>
        <end position="10"/>
    </location>
</feature>
<gene>
    <name evidence="2" type="ORF">M430DRAFT_36692</name>
</gene>
<name>A0A2T3AVA7_AMORE</name>
<organism evidence="2 3">
    <name type="scientific">Amorphotheca resinae ATCC 22711</name>
    <dbReference type="NCBI Taxonomy" id="857342"/>
    <lineage>
        <taxon>Eukaryota</taxon>
        <taxon>Fungi</taxon>
        <taxon>Dikarya</taxon>
        <taxon>Ascomycota</taxon>
        <taxon>Pezizomycotina</taxon>
        <taxon>Leotiomycetes</taxon>
        <taxon>Helotiales</taxon>
        <taxon>Amorphothecaceae</taxon>
        <taxon>Amorphotheca</taxon>
    </lineage>
</organism>
<reference evidence="2 3" key="1">
    <citation type="journal article" date="2018" name="New Phytol.">
        <title>Comparative genomics and transcriptomics depict ericoid mycorrhizal fungi as versatile saprotrophs and plant mutualists.</title>
        <authorList>
            <person name="Martino E."/>
            <person name="Morin E."/>
            <person name="Grelet G.A."/>
            <person name="Kuo A."/>
            <person name="Kohler A."/>
            <person name="Daghino S."/>
            <person name="Barry K.W."/>
            <person name="Cichocki N."/>
            <person name="Clum A."/>
            <person name="Dockter R.B."/>
            <person name="Hainaut M."/>
            <person name="Kuo R.C."/>
            <person name="LaButti K."/>
            <person name="Lindahl B.D."/>
            <person name="Lindquist E.A."/>
            <person name="Lipzen A."/>
            <person name="Khouja H.R."/>
            <person name="Magnuson J."/>
            <person name="Murat C."/>
            <person name="Ohm R.A."/>
            <person name="Singer S.W."/>
            <person name="Spatafora J.W."/>
            <person name="Wang M."/>
            <person name="Veneault-Fourrey C."/>
            <person name="Henrissat B."/>
            <person name="Grigoriev I.V."/>
            <person name="Martin F.M."/>
            <person name="Perotto S."/>
        </authorList>
    </citation>
    <scope>NUCLEOTIDE SEQUENCE [LARGE SCALE GENOMIC DNA]</scope>
    <source>
        <strain evidence="2 3">ATCC 22711</strain>
    </source>
</reference>
<dbReference type="GeneID" id="36575061"/>
<proteinExistence type="predicted"/>
<dbReference type="RefSeq" id="XP_024718608.1">
    <property type="nucleotide sequence ID" value="XM_024866980.1"/>
</dbReference>
<dbReference type="EMBL" id="KZ679015">
    <property type="protein sequence ID" value="PSS12610.1"/>
    <property type="molecule type" value="Genomic_DNA"/>
</dbReference>
<feature type="region of interest" description="Disordered" evidence="1">
    <location>
        <begin position="1"/>
        <end position="70"/>
    </location>
</feature>
<evidence type="ECO:0000256" key="1">
    <source>
        <dbReference type="SAM" id="MobiDB-lite"/>
    </source>
</evidence>
<evidence type="ECO:0000313" key="2">
    <source>
        <dbReference type="EMBL" id="PSS12610.1"/>
    </source>
</evidence>
<dbReference type="Proteomes" id="UP000241818">
    <property type="component" value="Unassembled WGS sequence"/>
</dbReference>
<protein>
    <submittedName>
        <fullName evidence="2">Uncharacterized protein</fullName>
    </submittedName>
</protein>
<dbReference type="AlphaFoldDB" id="A0A2T3AVA7"/>
<sequence length="70" mass="8294">MHGKAHRMHGSKVDLRKTAGRCGKEHARRDAHKNRDNRDRKTNKSMSRREQMPNRKPFPNPQKCMTRRSS</sequence>
<accession>A0A2T3AVA7</accession>